<accession>A0A1Q2SLG5</accession>
<reference evidence="7 8" key="1">
    <citation type="journal article" date="2017" name="ISME J.">
        <title>An acid-tolerant ammonia-oxidizing ?-proteobacterium from soil.</title>
        <authorList>
            <person name="Hayatsu M."/>
            <person name="Tago K."/>
            <person name="Uchiyama I."/>
            <person name="Toyoda A."/>
            <person name="Wang Y."/>
            <person name="Shimomura Y."/>
            <person name="Okubo T."/>
            <person name="Kurisu F."/>
            <person name="Hirono Y."/>
            <person name="Nonaka K."/>
            <person name="Akiyama H."/>
            <person name="Itoh T."/>
            <person name="Takami H."/>
        </authorList>
    </citation>
    <scope>NUCLEOTIDE SEQUENCE [LARGE SCALE GENOMIC DNA]</scope>
    <source>
        <strain evidence="7 8">TAO100</strain>
    </source>
</reference>
<evidence type="ECO:0000256" key="3">
    <source>
        <dbReference type="ARBA" id="ARBA00022741"/>
    </source>
</evidence>
<dbReference type="AlphaFoldDB" id="A0A1Q2SLG5"/>
<evidence type="ECO:0000256" key="4">
    <source>
        <dbReference type="ARBA" id="ARBA00022840"/>
    </source>
</evidence>
<dbReference type="GO" id="GO:0005829">
    <property type="term" value="C:cytosol"/>
    <property type="evidence" value="ECO:0007669"/>
    <property type="project" value="TreeGrafter"/>
</dbReference>
<dbReference type="PANTHER" id="PTHR42918">
    <property type="entry name" value="LYSYL-TRNA SYNTHETASE"/>
    <property type="match status" value="1"/>
</dbReference>
<dbReference type="Pfam" id="PF00152">
    <property type="entry name" value="tRNA-synt_2"/>
    <property type="match status" value="1"/>
</dbReference>
<dbReference type="InterPro" id="IPR045864">
    <property type="entry name" value="aa-tRNA-synth_II/BPL/LPL"/>
</dbReference>
<dbReference type="InterPro" id="IPR004364">
    <property type="entry name" value="Aa-tRNA-synt_II"/>
</dbReference>
<dbReference type="PRINTS" id="PR00982">
    <property type="entry name" value="TRNASYNTHLYS"/>
</dbReference>
<dbReference type="GO" id="GO:0004824">
    <property type="term" value="F:lysine-tRNA ligase activity"/>
    <property type="evidence" value="ECO:0007669"/>
    <property type="project" value="InterPro"/>
</dbReference>
<sequence length="332" mass="37221">MANIGEFQWQPTASRETLVARAQILADIRLFFAERGVLEVETPILSTAAATAPHLHSLTAFYQGPCFPKGQQLFLHTSPEHGMKRLLAAGSGSIYQIARVFRNGEAGQRHNPEFSLLEWYRLGFDHLALMEEVDALLTLLLATSEGEYLTYQEVFFHYLALDVFTVTTCLLGQIAQSYGLQIYTAAGESQRQMYLDFLMTTIVEPQLGHERPCFIYDYPIAEAQLAQIRPATKSSPVPVAERFEVYVKGMELANGYHELRDFSEQCQRFKADLACRKQLGLAEVPIDEYLLAALDQGLPDCAGVALGIDRLLMLRLGSTHIEEVLAFPIDRI</sequence>
<dbReference type="InterPro" id="IPR018149">
    <property type="entry name" value="Lys-tRNA-synth_II_C"/>
</dbReference>
<dbReference type="Gene3D" id="3.30.930.10">
    <property type="entry name" value="Bira Bifunctional Protein, Domain 2"/>
    <property type="match status" value="1"/>
</dbReference>
<evidence type="ECO:0000313" key="8">
    <source>
        <dbReference type="Proteomes" id="UP000243679"/>
    </source>
</evidence>
<keyword evidence="8" id="KW-1185">Reference proteome</keyword>
<dbReference type="OrthoDB" id="9802326at2"/>
<dbReference type="PANTHER" id="PTHR42918:SF6">
    <property type="entry name" value="ELONGATION FACTOR P--(R)-BETA-LYSINE LIGASE"/>
    <property type="match status" value="1"/>
</dbReference>
<dbReference type="GO" id="GO:0005524">
    <property type="term" value="F:ATP binding"/>
    <property type="evidence" value="ECO:0007669"/>
    <property type="project" value="UniProtKB-KW"/>
</dbReference>
<evidence type="ECO:0000256" key="1">
    <source>
        <dbReference type="ARBA" id="ARBA00011738"/>
    </source>
</evidence>
<dbReference type="FunFam" id="3.30.930.10:FF:000017">
    <property type="entry name" value="Elongation factor P--(R)-beta-lysine ligase"/>
    <property type="match status" value="1"/>
</dbReference>
<dbReference type="Proteomes" id="UP000243679">
    <property type="component" value="Chromosome"/>
</dbReference>
<protein>
    <submittedName>
        <fullName evidence="7">Lysyl-tRNA synthetase-related protein</fullName>
    </submittedName>
</protein>
<dbReference type="EMBL" id="AP014836">
    <property type="protein sequence ID" value="BAW79937.1"/>
    <property type="molecule type" value="Genomic_DNA"/>
</dbReference>
<dbReference type="InterPro" id="IPR006195">
    <property type="entry name" value="aa-tRNA-synth_II"/>
</dbReference>
<gene>
    <name evidence="7" type="ORF">TAO_0567</name>
</gene>
<keyword evidence="7" id="KW-0030">Aminoacyl-tRNA synthetase</keyword>
<dbReference type="NCBIfam" id="TIGR00462">
    <property type="entry name" value="genX"/>
    <property type="match status" value="1"/>
</dbReference>
<dbReference type="RefSeq" id="WP_096526535.1">
    <property type="nucleotide sequence ID" value="NZ_AP014836.1"/>
</dbReference>
<proteinExistence type="predicted"/>
<feature type="domain" description="Aminoacyl-transfer RNA synthetases class-II family profile" evidence="6">
    <location>
        <begin position="24"/>
        <end position="328"/>
    </location>
</feature>
<comment type="subunit">
    <text evidence="1">Homodimer.</text>
</comment>
<organism evidence="7 8">
    <name type="scientific">Candidatus Nitrosoglobus terrae</name>
    <dbReference type="NCBI Taxonomy" id="1630141"/>
    <lineage>
        <taxon>Bacteria</taxon>
        <taxon>Pseudomonadati</taxon>
        <taxon>Pseudomonadota</taxon>
        <taxon>Gammaproteobacteria</taxon>
        <taxon>Chromatiales</taxon>
        <taxon>Chromatiaceae</taxon>
        <taxon>Candidatus Nitrosoglobus</taxon>
    </lineage>
</organism>
<dbReference type="NCBIfam" id="NF006828">
    <property type="entry name" value="PRK09350.1"/>
    <property type="match status" value="1"/>
</dbReference>
<keyword evidence="3" id="KW-0547">Nucleotide-binding</keyword>
<evidence type="ECO:0000313" key="7">
    <source>
        <dbReference type="EMBL" id="BAW79937.1"/>
    </source>
</evidence>
<dbReference type="GO" id="GO:0006430">
    <property type="term" value="P:lysyl-tRNA aminoacylation"/>
    <property type="evidence" value="ECO:0007669"/>
    <property type="project" value="InterPro"/>
</dbReference>
<dbReference type="SUPFAM" id="SSF55681">
    <property type="entry name" value="Class II aaRS and biotin synthetases"/>
    <property type="match status" value="1"/>
</dbReference>
<comment type="catalytic activity">
    <reaction evidence="5">
        <text>D-beta-lysine + L-lysyl-[protein] + ATP = N(6)-((3R)-3,6-diaminohexanoyl)-L-lysyl-[protein] + AMP + diphosphate + H(+)</text>
        <dbReference type="Rhea" id="RHEA:83435"/>
        <dbReference type="Rhea" id="RHEA-COMP:9752"/>
        <dbReference type="Rhea" id="RHEA-COMP:20131"/>
        <dbReference type="ChEBI" id="CHEBI:15378"/>
        <dbReference type="ChEBI" id="CHEBI:29969"/>
        <dbReference type="ChEBI" id="CHEBI:30616"/>
        <dbReference type="ChEBI" id="CHEBI:33019"/>
        <dbReference type="ChEBI" id="CHEBI:84138"/>
        <dbReference type="ChEBI" id="CHEBI:156053"/>
        <dbReference type="ChEBI" id="CHEBI:456215"/>
    </reaction>
    <physiologicalReaction direction="left-to-right" evidence="5">
        <dbReference type="Rhea" id="RHEA:83436"/>
    </physiologicalReaction>
</comment>
<dbReference type="PROSITE" id="PS50862">
    <property type="entry name" value="AA_TRNA_LIGASE_II"/>
    <property type="match status" value="1"/>
</dbReference>
<evidence type="ECO:0000259" key="6">
    <source>
        <dbReference type="PROSITE" id="PS50862"/>
    </source>
</evidence>
<evidence type="ECO:0000256" key="2">
    <source>
        <dbReference type="ARBA" id="ARBA00022598"/>
    </source>
</evidence>
<evidence type="ECO:0000256" key="5">
    <source>
        <dbReference type="ARBA" id="ARBA00052794"/>
    </source>
</evidence>
<keyword evidence="4" id="KW-0067">ATP-binding</keyword>
<name>A0A1Q2SLG5_9GAMM</name>
<dbReference type="GO" id="GO:0000049">
    <property type="term" value="F:tRNA binding"/>
    <property type="evidence" value="ECO:0007669"/>
    <property type="project" value="TreeGrafter"/>
</dbReference>
<dbReference type="KEGG" id="ntt:TAO_0567"/>
<dbReference type="InterPro" id="IPR004525">
    <property type="entry name" value="EpmA"/>
</dbReference>
<keyword evidence="2" id="KW-0436">Ligase</keyword>